<evidence type="ECO:0000256" key="4">
    <source>
        <dbReference type="ARBA" id="ARBA00022741"/>
    </source>
</evidence>
<dbReference type="Pfam" id="PF01619">
    <property type="entry name" value="Pro_dh"/>
    <property type="match status" value="1"/>
</dbReference>
<proteinExistence type="predicted"/>
<keyword evidence="7" id="KW-0642">Proline metabolism</keyword>
<sequence>MYQVSDLEKQFTAALKSIARRSDLKSYVEQIPQLNRLLRLTADRYVTGEHRKDGLKVGRKLVAKGYAVSIEYIGENTTVATECEAAALEMMALIHDLSQGGVPARVSFDLSHIGLSLDKEFAFSHLMNLAEQAQEAGVELFISMEESSKTDDILSVYERAASFYPNIGITLQAHLTRTPQDLAAIVASPSRIRIVKGAYQEPADCSIPRSSTLSDRYLELVESTIRQGHRVSIATHDEHIIEEVLERGWLSNSDVEFEMLYGIRPDLSSSLKAAGHPVRIYLTYGHQWFLYLCHRIAEYPPNLFQAVMDMVSNEEVEVEVIKAYE</sequence>
<dbReference type="RefSeq" id="WP_163952925.1">
    <property type="nucleotide sequence ID" value="NZ_JAAIKC010000015.1"/>
</dbReference>
<organism evidence="11">
    <name type="scientific">Paenibacillus sp. SYP-B3998</name>
    <dbReference type="NCBI Taxonomy" id="2678564"/>
    <lineage>
        <taxon>Bacteria</taxon>
        <taxon>Bacillati</taxon>
        <taxon>Bacillota</taxon>
        <taxon>Bacilli</taxon>
        <taxon>Bacillales</taxon>
        <taxon>Paenibacillaceae</taxon>
        <taxon>Paenibacillus</taxon>
    </lineage>
</organism>
<reference evidence="11" key="1">
    <citation type="submission" date="2020-02" db="EMBL/GenBank/DDBJ databases">
        <authorList>
            <person name="Shen X.-R."/>
            <person name="Zhang Y.-X."/>
        </authorList>
    </citation>
    <scope>NUCLEOTIDE SEQUENCE</scope>
    <source>
        <strain evidence="11">SYP-B3998</strain>
    </source>
</reference>
<comment type="cofactor">
    <cofactor evidence="9">
        <name>FAD</name>
        <dbReference type="ChEBI" id="CHEBI:57692"/>
    </cofactor>
    <text evidence="9">Binds 1 FAD per subunit.</text>
</comment>
<feature type="binding site" evidence="9">
    <location>
        <position position="144"/>
    </location>
    <ligand>
        <name>FAD</name>
        <dbReference type="ChEBI" id="CHEBI:57692"/>
    </ligand>
</feature>
<evidence type="ECO:0000313" key="11">
    <source>
        <dbReference type="EMBL" id="NEW09244.1"/>
    </source>
</evidence>
<dbReference type="InterPro" id="IPR008219">
    <property type="entry name" value="PRODH_bac_arc"/>
</dbReference>
<gene>
    <name evidence="11" type="ORF">GK047_25100</name>
</gene>
<keyword evidence="5 9" id="KW-0274">FAD</keyword>
<comment type="pathway">
    <text evidence="1">Amino-acid degradation; L-proline degradation into L-glutamate; L-glutamate from L-proline: step 1/2.</text>
</comment>
<dbReference type="SUPFAM" id="SSF51730">
    <property type="entry name" value="FAD-linked oxidoreductase"/>
    <property type="match status" value="1"/>
</dbReference>
<feature type="domain" description="Proline dehydrogenase" evidence="10">
    <location>
        <begin position="56"/>
        <end position="298"/>
    </location>
</feature>
<dbReference type="EMBL" id="JAAIKC010000015">
    <property type="protein sequence ID" value="NEW09244.1"/>
    <property type="molecule type" value="Genomic_DNA"/>
</dbReference>
<dbReference type="GO" id="GO:0000166">
    <property type="term" value="F:nucleotide binding"/>
    <property type="evidence" value="ECO:0007669"/>
    <property type="project" value="UniProtKB-KW"/>
</dbReference>
<evidence type="ECO:0000256" key="5">
    <source>
        <dbReference type="ARBA" id="ARBA00022827"/>
    </source>
</evidence>
<name>A0A6G4A5M3_9BACL</name>
<evidence type="ECO:0000259" key="10">
    <source>
        <dbReference type="Pfam" id="PF01619"/>
    </source>
</evidence>
<dbReference type="AlphaFoldDB" id="A0A6G4A5M3"/>
<accession>A0A6G4A5M3</accession>
<evidence type="ECO:0000256" key="3">
    <source>
        <dbReference type="ARBA" id="ARBA00022630"/>
    </source>
</evidence>
<keyword evidence="6" id="KW-0560">Oxidoreductase</keyword>
<keyword evidence="3" id="KW-0285">Flavoprotein</keyword>
<evidence type="ECO:0000256" key="6">
    <source>
        <dbReference type="ARBA" id="ARBA00023002"/>
    </source>
</evidence>
<dbReference type="EC" id="1.5.5.2" evidence="2"/>
<dbReference type="PANTHER" id="PTHR13914">
    <property type="entry name" value="PROLINE OXIDASE"/>
    <property type="match status" value="1"/>
</dbReference>
<dbReference type="InterPro" id="IPR002872">
    <property type="entry name" value="Proline_DH_dom"/>
</dbReference>
<dbReference type="InterPro" id="IPR015659">
    <property type="entry name" value="Proline_oxidase"/>
</dbReference>
<comment type="catalytic activity">
    <reaction evidence="8">
        <text>L-proline + a quinone = (S)-1-pyrroline-5-carboxylate + a quinol + H(+)</text>
        <dbReference type="Rhea" id="RHEA:23784"/>
        <dbReference type="ChEBI" id="CHEBI:15378"/>
        <dbReference type="ChEBI" id="CHEBI:17388"/>
        <dbReference type="ChEBI" id="CHEBI:24646"/>
        <dbReference type="ChEBI" id="CHEBI:60039"/>
        <dbReference type="ChEBI" id="CHEBI:132124"/>
        <dbReference type="EC" id="1.5.5.2"/>
    </reaction>
</comment>
<dbReference type="Gene3D" id="3.20.20.220">
    <property type="match status" value="1"/>
</dbReference>
<dbReference type="GO" id="GO:0010133">
    <property type="term" value="P:L-proline catabolic process to L-glutamate"/>
    <property type="evidence" value="ECO:0007669"/>
    <property type="project" value="UniProtKB-UniPathway"/>
</dbReference>
<comment type="caution">
    <text evidence="11">The sequence shown here is derived from an EMBL/GenBank/DDBJ whole genome shotgun (WGS) entry which is preliminary data.</text>
</comment>
<dbReference type="PIRSF" id="PIRSF000196">
    <property type="entry name" value="Pro_dehydrog"/>
    <property type="match status" value="1"/>
</dbReference>
<evidence type="ECO:0000256" key="8">
    <source>
        <dbReference type="ARBA" id="ARBA00048779"/>
    </source>
</evidence>
<evidence type="ECO:0000256" key="7">
    <source>
        <dbReference type="ARBA" id="ARBA00023062"/>
    </source>
</evidence>
<dbReference type="UniPathway" id="UPA00261">
    <property type="reaction ID" value="UER00373"/>
</dbReference>
<feature type="binding site" evidence="9">
    <location>
        <begin position="196"/>
        <end position="198"/>
    </location>
    <ligand>
        <name>FAD</name>
        <dbReference type="ChEBI" id="CHEBI:57692"/>
    </ligand>
</feature>
<protein>
    <recommendedName>
        <fullName evidence="2">proline dehydrogenase</fullName>
        <ecNumber evidence="2">1.5.5.2</ecNumber>
    </recommendedName>
</protein>
<keyword evidence="4 9" id="KW-0547">Nucleotide-binding</keyword>
<feature type="binding site" evidence="9">
    <location>
        <begin position="235"/>
        <end position="236"/>
    </location>
    <ligand>
        <name>FAD</name>
        <dbReference type="ChEBI" id="CHEBI:57692"/>
    </ligand>
</feature>
<dbReference type="PANTHER" id="PTHR13914:SF0">
    <property type="entry name" value="PROLINE DEHYDROGENASE 1, MITOCHONDRIAL"/>
    <property type="match status" value="1"/>
</dbReference>
<dbReference type="GO" id="GO:0004657">
    <property type="term" value="F:proline dehydrogenase activity"/>
    <property type="evidence" value="ECO:0007669"/>
    <property type="project" value="UniProtKB-EC"/>
</dbReference>
<evidence type="ECO:0000256" key="2">
    <source>
        <dbReference type="ARBA" id="ARBA00012695"/>
    </source>
</evidence>
<evidence type="ECO:0000256" key="9">
    <source>
        <dbReference type="PIRSR" id="PIRSR000196-2"/>
    </source>
</evidence>
<dbReference type="InterPro" id="IPR029041">
    <property type="entry name" value="FAD-linked_oxidoreductase-like"/>
</dbReference>
<feature type="binding site" evidence="9">
    <location>
        <position position="172"/>
    </location>
    <ligand>
        <name>FAD</name>
        <dbReference type="ChEBI" id="CHEBI:57692"/>
    </ligand>
</feature>
<evidence type="ECO:0000256" key="1">
    <source>
        <dbReference type="ARBA" id="ARBA00004739"/>
    </source>
</evidence>